<name>A0A0A9QHZ5_ARUDO</name>
<dbReference type="EMBL" id="GBRH01270382">
    <property type="protein sequence ID" value="JAD27513.1"/>
    <property type="molecule type" value="Transcribed_RNA"/>
</dbReference>
<reference evidence="1" key="1">
    <citation type="submission" date="2014-09" db="EMBL/GenBank/DDBJ databases">
        <authorList>
            <person name="Magalhaes I.L.F."/>
            <person name="Oliveira U."/>
            <person name="Santos F.R."/>
            <person name="Vidigal T.H.D.A."/>
            <person name="Brescovit A.D."/>
            <person name="Santos A.J."/>
        </authorList>
    </citation>
    <scope>NUCLEOTIDE SEQUENCE</scope>
    <source>
        <tissue evidence="1">Shoot tissue taken approximately 20 cm above the soil surface</tissue>
    </source>
</reference>
<accession>A0A0A9QHZ5</accession>
<dbReference type="AlphaFoldDB" id="A0A0A9QHZ5"/>
<sequence>MASYCGLVYFLMSFKLLFVHFFSCFNNHGFSRKLMVRTHS</sequence>
<organism evidence="1">
    <name type="scientific">Arundo donax</name>
    <name type="common">Giant reed</name>
    <name type="synonym">Donax arundinaceus</name>
    <dbReference type="NCBI Taxonomy" id="35708"/>
    <lineage>
        <taxon>Eukaryota</taxon>
        <taxon>Viridiplantae</taxon>
        <taxon>Streptophyta</taxon>
        <taxon>Embryophyta</taxon>
        <taxon>Tracheophyta</taxon>
        <taxon>Spermatophyta</taxon>
        <taxon>Magnoliopsida</taxon>
        <taxon>Liliopsida</taxon>
        <taxon>Poales</taxon>
        <taxon>Poaceae</taxon>
        <taxon>PACMAD clade</taxon>
        <taxon>Arundinoideae</taxon>
        <taxon>Arundineae</taxon>
        <taxon>Arundo</taxon>
    </lineage>
</organism>
<reference evidence="1" key="2">
    <citation type="journal article" date="2015" name="Data Brief">
        <title>Shoot transcriptome of the giant reed, Arundo donax.</title>
        <authorList>
            <person name="Barrero R.A."/>
            <person name="Guerrero F.D."/>
            <person name="Moolhuijzen P."/>
            <person name="Goolsby J.A."/>
            <person name="Tidwell J."/>
            <person name="Bellgard S.E."/>
            <person name="Bellgard M.I."/>
        </authorList>
    </citation>
    <scope>NUCLEOTIDE SEQUENCE</scope>
    <source>
        <tissue evidence="1">Shoot tissue taken approximately 20 cm above the soil surface</tissue>
    </source>
</reference>
<evidence type="ECO:0000313" key="1">
    <source>
        <dbReference type="EMBL" id="JAD27513.1"/>
    </source>
</evidence>
<protein>
    <submittedName>
        <fullName evidence="1">Uncharacterized protein</fullName>
    </submittedName>
</protein>
<proteinExistence type="predicted"/>